<dbReference type="EMBL" id="JARJLG010000321">
    <property type="protein sequence ID" value="KAJ7717243.1"/>
    <property type="molecule type" value="Genomic_DNA"/>
</dbReference>
<accession>A0AAD7HBY0</accession>
<reference evidence="2" key="1">
    <citation type="submission" date="2023-03" db="EMBL/GenBank/DDBJ databases">
        <title>Massive genome expansion in bonnet fungi (Mycena s.s.) driven by repeated elements and novel gene families across ecological guilds.</title>
        <authorList>
            <consortium name="Lawrence Berkeley National Laboratory"/>
            <person name="Harder C.B."/>
            <person name="Miyauchi S."/>
            <person name="Viragh M."/>
            <person name="Kuo A."/>
            <person name="Thoen E."/>
            <person name="Andreopoulos B."/>
            <person name="Lu D."/>
            <person name="Skrede I."/>
            <person name="Drula E."/>
            <person name="Henrissat B."/>
            <person name="Morin E."/>
            <person name="Kohler A."/>
            <person name="Barry K."/>
            <person name="LaButti K."/>
            <person name="Morin E."/>
            <person name="Salamov A."/>
            <person name="Lipzen A."/>
            <person name="Mereny Z."/>
            <person name="Hegedus B."/>
            <person name="Baldrian P."/>
            <person name="Stursova M."/>
            <person name="Weitz H."/>
            <person name="Taylor A."/>
            <person name="Grigoriev I.V."/>
            <person name="Nagy L.G."/>
            <person name="Martin F."/>
            <person name="Kauserud H."/>
        </authorList>
    </citation>
    <scope>NUCLEOTIDE SEQUENCE</scope>
    <source>
        <strain evidence="2">CBHHK188m</strain>
    </source>
</reference>
<sequence>MNWNPILFHSPPTHEPSIRDGCAVCPGPTYLGIERRSIYKETKWSLKNYHKRGELCGTIPALVTNLSITRRGMISISVHEDLTYTIPIISAHNLRPILTHTGVHGPPSSTSAEVPPDDVPIATVPEPTQSRPPVVSFLGLRRNIVSGPAVRNQIAGPSHRSHDHPVKEPTSRGSSKARRMLAKALSLRASNPHTSPARGPDARPKISVRSSVGKESLGDEGFTDDSHIQGESDSLLDPMEFASSRTSVAVFPSEREESELDGNAAPHRSNTTLSFERPNGSGLHASTARGPDARLKISPRSSVIEESLDGEYFTDDSHIQVESDSLLDPMEFASSRTSVAILSSEREESELDGNAAPDISNTTSSFERPNSSEPTARGPDVRLKISPRSSVKEESLDDEWFTDNFHIQEESDSLLDPMEFASSRTSVAVLPSEGGSDTESEFYAYYAALNGSKTPLPIQPSILHRPDTTFVDTS</sequence>
<keyword evidence="3" id="KW-1185">Reference proteome</keyword>
<protein>
    <submittedName>
        <fullName evidence="2">Uncharacterized protein</fullName>
    </submittedName>
</protein>
<comment type="caution">
    <text evidence="2">The sequence shown here is derived from an EMBL/GenBank/DDBJ whole genome shotgun (WGS) entry which is preliminary data.</text>
</comment>
<feature type="region of interest" description="Disordered" evidence="1">
    <location>
        <begin position="338"/>
        <end position="390"/>
    </location>
</feature>
<organism evidence="2 3">
    <name type="scientific">Mycena maculata</name>
    <dbReference type="NCBI Taxonomy" id="230809"/>
    <lineage>
        <taxon>Eukaryota</taxon>
        <taxon>Fungi</taxon>
        <taxon>Dikarya</taxon>
        <taxon>Basidiomycota</taxon>
        <taxon>Agaricomycotina</taxon>
        <taxon>Agaricomycetes</taxon>
        <taxon>Agaricomycetidae</taxon>
        <taxon>Agaricales</taxon>
        <taxon>Marasmiineae</taxon>
        <taxon>Mycenaceae</taxon>
        <taxon>Mycena</taxon>
    </lineage>
</organism>
<feature type="compositionally biased region" description="Polar residues" evidence="1">
    <location>
        <begin position="359"/>
        <end position="374"/>
    </location>
</feature>
<evidence type="ECO:0000313" key="2">
    <source>
        <dbReference type="EMBL" id="KAJ7717243.1"/>
    </source>
</evidence>
<evidence type="ECO:0000313" key="3">
    <source>
        <dbReference type="Proteomes" id="UP001215280"/>
    </source>
</evidence>
<evidence type="ECO:0000256" key="1">
    <source>
        <dbReference type="SAM" id="MobiDB-lite"/>
    </source>
</evidence>
<feature type="region of interest" description="Disordered" evidence="1">
    <location>
        <begin position="152"/>
        <end position="292"/>
    </location>
</feature>
<proteinExistence type="predicted"/>
<gene>
    <name evidence="2" type="ORF">DFH07DRAFT_785214</name>
</gene>
<name>A0AAD7HBY0_9AGAR</name>
<dbReference type="Proteomes" id="UP001215280">
    <property type="component" value="Unassembled WGS sequence"/>
</dbReference>
<dbReference type="AlphaFoldDB" id="A0AAD7HBY0"/>